<dbReference type="PRINTS" id="PR00459">
    <property type="entry name" value="ASPEROXIDASE"/>
</dbReference>
<dbReference type="Pfam" id="PF14223">
    <property type="entry name" value="Retrotran_gag_2"/>
    <property type="match status" value="1"/>
</dbReference>
<dbReference type="AlphaFoldDB" id="A0A438EVC6"/>
<comment type="similarity">
    <text evidence="2">Belongs to the peroxidase family.</text>
</comment>
<dbReference type="GO" id="GO:0020037">
    <property type="term" value="F:heme binding"/>
    <property type="evidence" value="ECO:0007669"/>
    <property type="project" value="InterPro"/>
</dbReference>
<evidence type="ECO:0000313" key="5">
    <source>
        <dbReference type="Proteomes" id="UP000288805"/>
    </source>
</evidence>
<dbReference type="GO" id="GO:0015074">
    <property type="term" value="P:DNA integration"/>
    <property type="evidence" value="ECO:0007669"/>
    <property type="project" value="InterPro"/>
</dbReference>
<dbReference type="Pfam" id="PF07727">
    <property type="entry name" value="RVT_2"/>
    <property type="match status" value="1"/>
</dbReference>
<dbReference type="InterPro" id="IPR001584">
    <property type="entry name" value="Integrase_cat-core"/>
</dbReference>
<organism evidence="4 5">
    <name type="scientific">Vitis vinifera</name>
    <name type="common">Grape</name>
    <dbReference type="NCBI Taxonomy" id="29760"/>
    <lineage>
        <taxon>Eukaryota</taxon>
        <taxon>Viridiplantae</taxon>
        <taxon>Streptophyta</taxon>
        <taxon>Embryophyta</taxon>
        <taxon>Tracheophyta</taxon>
        <taxon>Spermatophyta</taxon>
        <taxon>Magnoliopsida</taxon>
        <taxon>eudicotyledons</taxon>
        <taxon>Gunneridae</taxon>
        <taxon>Pentapetalae</taxon>
        <taxon>rosids</taxon>
        <taxon>Vitales</taxon>
        <taxon>Vitaceae</taxon>
        <taxon>Viteae</taxon>
        <taxon>Vitis</taxon>
    </lineage>
</organism>
<keyword evidence="4" id="KW-0575">Peroxidase</keyword>
<dbReference type="Gene3D" id="3.30.420.10">
    <property type="entry name" value="Ribonuclease H-like superfamily/Ribonuclease H"/>
    <property type="match status" value="1"/>
</dbReference>
<accession>A0A438EVC6</accession>
<dbReference type="SUPFAM" id="SSF56672">
    <property type="entry name" value="DNA/RNA polymerases"/>
    <property type="match status" value="1"/>
</dbReference>
<dbReference type="GO" id="GO:0034599">
    <property type="term" value="P:cellular response to oxidative stress"/>
    <property type="evidence" value="ECO:0007669"/>
    <property type="project" value="InterPro"/>
</dbReference>
<name>A0A438EVC6_VITVI</name>
<dbReference type="InterPro" id="IPR044831">
    <property type="entry name" value="Ccp1-like"/>
</dbReference>
<dbReference type="Pfam" id="PF00141">
    <property type="entry name" value="peroxidase"/>
    <property type="match status" value="1"/>
</dbReference>
<dbReference type="InterPro" id="IPR002016">
    <property type="entry name" value="Haem_peroxidase"/>
</dbReference>
<gene>
    <name evidence="4" type="primary">APX3_3</name>
    <name evidence="4" type="ORF">CK203_066653</name>
</gene>
<dbReference type="CDD" id="cd09272">
    <property type="entry name" value="RNase_HI_RT_Ty1"/>
    <property type="match status" value="1"/>
</dbReference>
<evidence type="ECO:0000259" key="3">
    <source>
        <dbReference type="PROSITE" id="PS50994"/>
    </source>
</evidence>
<dbReference type="EMBL" id="QGNW01001179">
    <property type="protein sequence ID" value="RVW51622.1"/>
    <property type="molecule type" value="Genomic_DNA"/>
</dbReference>
<proteinExistence type="inferred from homology"/>
<dbReference type="PROSITE" id="PS50994">
    <property type="entry name" value="INTEGRASE"/>
    <property type="match status" value="1"/>
</dbReference>
<keyword evidence="1" id="KW-0560">Oxidoreductase</keyword>
<dbReference type="InterPro" id="IPR002207">
    <property type="entry name" value="Peroxidase_I"/>
</dbReference>
<evidence type="ECO:0000313" key="4">
    <source>
        <dbReference type="EMBL" id="RVW51622.1"/>
    </source>
</evidence>
<dbReference type="PANTHER" id="PTHR31356">
    <property type="entry name" value="THYLAKOID LUMENAL 29 KDA PROTEIN, CHLOROPLASTIC-RELATED"/>
    <property type="match status" value="1"/>
</dbReference>
<dbReference type="InterPro" id="IPR012337">
    <property type="entry name" value="RNaseH-like_sf"/>
</dbReference>
<sequence length="856" mass="97596">MKFTSLKLIDIRRVRKHIMEMMDIVAQLKKLEVEMSKSFLVCFILNNLPPQYGPFKISYNTHKNKWSINELMTMCVQDEGRLMMEQGESVMLEMQNLRKPVRNEQFILSGNKMCSHVEAIGQIVRSDRGREYYGRYLEDGQAPGPFAKFLQEHGIVAQYTMSGFPDQNGVVERRNRTLLDMVRSILSSSKLPKFLWTEALKTTIYILNRVPTKVVPKMPFELWKVDQVDQEFLDTSEQQVELHTSLKDIGATLRSHELQKSELWYNAMKDEMSSMRYNDVWGLVELSNGAKAIGCKWGFKTKKYSLSNIERYKVRLVAKWFTQKEGVDYMETFSLVSKKDSLHIILALVAHFDLELQQTDVKTTFLNGELEEEVYMKQPEGFPSSDGEQLVYQCIYLKVSGSKVCFLVLYVDDILLATNDKGLLHEVCTRPDIILVVGMLGRYQSNPDLDFASCVDSRKSTSGYIFILAGGVISWRNVKQTLTATSTMEVEFISCFEATSHGVWLKSFISRLRVMDSISRPLSIYCNNSAAVFMAKNNKSGNRSKHIDIKYLAIRERVKEKKVVIEHISTELMIVDPSTKGMPLLKFKDHVVNMGLSSLIGPTPDHVLHQPSHVPTVKEHVLQTAHSVANQKQREIHHLKGDIRVWKSRLAQITVTQNNGWRFHDAGTYDALTKTGGPNGSIRNPQELNHSANRGLKTAVDLCEEVKRRHHCITYADLYQLAGVVVVEIIGGPTIYALWPCLWKRSHFPNIVALSGAHTLGGAHKQVPGFDGKWTEEPWKFDNSYFKELMKSSTKSLTTSNLQQGIHSRNLLLQLQARIQQGGRAIDLEAFFRDYAASHKQLSELRFVPPTWAFPG</sequence>
<dbReference type="InterPro" id="IPR013103">
    <property type="entry name" value="RVT_2"/>
</dbReference>
<dbReference type="GO" id="GO:0003676">
    <property type="term" value="F:nucleic acid binding"/>
    <property type="evidence" value="ECO:0007669"/>
    <property type="project" value="InterPro"/>
</dbReference>
<protein>
    <submittedName>
        <fullName evidence="4">Putative L-ascorbate peroxidase 3</fullName>
    </submittedName>
</protein>
<evidence type="ECO:0000256" key="1">
    <source>
        <dbReference type="ARBA" id="ARBA00023002"/>
    </source>
</evidence>
<dbReference type="InterPro" id="IPR010255">
    <property type="entry name" value="Haem_peroxidase_sf"/>
</dbReference>
<dbReference type="InterPro" id="IPR036397">
    <property type="entry name" value="RNaseH_sf"/>
</dbReference>
<dbReference type="PANTHER" id="PTHR31356:SF38">
    <property type="entry name" value="L-ASCORBATE PEROXIDASE 5, PEROXISOMAL"/>
    <property type="match status" value="1"/>
</dbReference>
<dbReference type="Gene3D" id="1.10.520.10">
    <property type="match status" value="1"/>
</dbReference>
<dbReference type="InterPro" id="IPR043502">
    <property type="entry name" value="DNA/RNA_pol_sf"/>
</dbReference>
<dbReference type="Gene3D" id="1.10.420.10">
    <property type="entry name" value="Peroxidase, domain 2"/>
    <property type="match status" value="1"/>
</dbReference>
<dbReference type="SUPFAM" id="SSF48113">
    <property type="entry name" value="Heme-dependent peroxidases"/>
    <property type="match status" value="1"/>
</dbReference>
<reference evidence="4 5" key="1">
    <citation type="journal article" date="2018" name="PLoS Genet.">
        <title>Population sequencing reveals clonal diversity and ancestral inbreeding in the grapevine cultivar Chardonnay.</title>
        <authorList>
            <person name="Roach M.J."/>
            <person name="Johnson D.L."/>
            <person name="Bohlmann J."/>
            <person name="van Vuuren H.J."/>
            <person name="Jones S.J."/>
            <person name="Pretorius I.S."/>
            <person name="Schmidt S.A."/>
            <person name="Borneman A.R."/>
        </authorList>
    </citation>
    <scope>NUCLEOTIDE SEQUENCE [LARGE SCALE GENOMIC DNA]</scope>
    <source>
        <strain evidence="5">cv. Chardonnay</strain>
        <tissue evidence="4">Leaf</tissue>
    </source>
</reference>
<dbReference type="Proteomes" id="UP000288805">
    <property type="component" value="Unassembled WGS sequence"/>
</dbReference>
<dbReference type="GO" id="GO:0004601">
    <property type="term" value="F:peroxidase activity"/>
    <property type="evidence" value="ECO:0007669"/>
    <property type="project" value="UniProtKB-KW"/>
</dbReference>
<feature type="domain" description="Integrase catalytic" evidence="3">
    <location>
        <begin position="45"/>
        <end position="227"/>
    </location>
</feature>
<comment type="caution">
    <text evidence="4">The sequence shown here is derived from an EMBL/GenBank/DDBJ whole genome shotgun (WGS) entry which is preliminary data.</text>
</comment>
<dbReference type="PRINTS" id="PR00458">
    <property type="entry name" value="PEROXIDASE"/>
</dbReference>
<evidence type="ECO:0000256" key="2">
    <source>
        <dbReference type="RuleBase" id="RU004241"/>
    </source>
</evidence>
<dbReference type="SUPFAM" id="SSF53098">
    <property type="entry name" value="Ribonuclease H-like"/>
    <property type="match status" value="1"/>
</dbReference>